<organism evidence="1 2">
    <name type="scientific">Neisseria macacae ATCC 33926</name>
    <dbReference type="NCBI Taxonomy" id="997348"/>
    <lineage>
        <taxon>Bacteria</taxon>
        <taxon>Pseudomonadati</taxon>
        <taxon>Pseudomonadota</taxon>
        <taxon>Betaproteobacteria</taxon>
        <taxon>Neisseriales</taxon>
        <taxon>Neisseriaceae</taxon>
        <taxon>Neisseria</taxon>
    </lineage>
</organism>
<reference evidence="1 2" key="1">
    <citation type="submission" date="2011-05" db="EMBL/GenBank/DDBJ databases">
        <authorList>
            <person name="Muzny D."/>
            <person name="Qin X."/>
            <person name="Deng J."/>
            <person name="Jiang H."/>
            <person name="Liu Y."/>
            <person name="Qu J."/>
            <person name="Song X.-Z."/>
            <person name="Zhang L."/>
            <person name="Thornton R."/>
            <person name="Coyle M."/>
            <person name="Francisco L."/>
            <person name="Jackson L."/>
            <person name="Javaid M."/>
            <person name="Korchina V."/>
            <person name="Kovar C."/>
            <person name="Mata R."/>
            <person name="Mathew T."/>
            <person name="Ngo R."/>
            <person name="Nguyen L."/>
            <person name="Nguyen N."/>
            <person name="Okwuonu G."/>
            <person name="Ongeri F."/>
            <person name="Pham C."/>
            <person name="Simmons D."/>
            <person name="Wilczek-Boney K."/>
            <person name="Hale W."/>
            <person name="Jakkamsetti A."/>
            <person name="Pham P."/>
            <person name="Ruth R."/>
            <person name="San Lucas F."/>
            <person name="Warren J."/>
            <person name="Zhang J."/>
            <person name="Zhao Z."/>
            <person name="Zhou C."/>
            <person name="Zhu D."/>
            <person name="Lee S."/>
            <person name="Bess C."/>
            <person name="Blankenburg K."/>
            <person name="Forbes L."/>
            <person name="Fu Q."/>
            <person name="Gubbala S."/>
            <person name="Hirani K."/>
            <person name="Jayaseelan J.C."/>
            <person name="Lara F."/>
            <person name="Munidasa M."/>
            <person name="Palculict T."/>
            <person name="Patil S."/>
            <person name="Pu L.-L."/>
            <person name="Saada N."/>
            <person name="Tang L."/>
            <person name="Weissenberger G."/>
            <person name="Zhu Y."/>
            <person name="Hemphill L."/>
            <person name="Shang Y."/>
            <person name="Youmans B."/>
            <person name="Ayvaz T."/>
            <person name="Ross M."/>
            <person name="Santibanez J."/>
            <person name="Aqrawi P."/>
            <person name="Gross S."/>
            <person name="Joshi V."/>
            <person name="Fowler G."/>
            <person name="Nazareth L."/>
            <person name="Reid J."/>
            <person name="Worley K."/>
            <person name="Petrosino J."/>
            <person name="Highlander S."/>
            <person name="Gibbs R."/>
        </authorList>
    </citation>
    <scope>NUCLEOTIDE SEQUENCE [LARGE SCALE GENOMIC DNA]</scope>
    <source>
        <strain evidence="1 2">ATCC 33926</strain>
    </source>
</reference>
<gene>
    <name evidence="1" type="ORF">HMPREF9418_2587</name>
</gene>
<evidence type="ECO:0000313" key="1">
    <source>
        <dbReference type="EMBL" id="EGQ75065.1"/>
    </source>
</evidence>
<comment type="caution">
    <text evidence="1">The sequence shown here is derived from an EMBL/GenBank/DDBJ whole genome shotgun (WGS) entry which is preliminary data.</text>
</comment>
<evidence type="ECO:0000313" key="2">
    <source>
        <dbReference type="Proteomes" id="UP000004982"/>
    </source>
</evidence>
<sequence>MKKCRKRILKKGRLKINCNKIMDIAPSVLHKKERTRYTLSASVRFFGDILRI</sequence>
<accession>A0AA36UH11</accession>
<dbReference type="Proteomes" id="UP000004982">
    <property type="component" value="Unassembled WGS sequence"/>
</dbReference>
<proteinExistence type="predicted"/>
<dbReference type="EMBL" id="AFQE01000128">
    <property type="protein sequence ID" value="EGQ75065.1"/>
    <property type="molecule type" value="Genomic_DNA"/>
</dbReference>
<dbReference type="AlphaFoldDB" id="A0AA36UH11"/>
<protein>
    <submittedName>
        <fullName evidence="1">Uncharacterized protein</fullName>
    </submittedName>
</protein>
<name>A0AA36UH11_9NEIS</name>